<evidence type="ECO:0000313" key="2">
    <source>
        <dbReference type="EMBL" id="OQE16644.1"/>
    </source>
</evidence>
<organism evidence="2 3">
    <name type="scientific">Penicillium steckii</name>
    <dbReference type="NCBI Taxonomy" id="303698"/>
    <lineage>
        <taxon>Eukaryota</taxon>
        <taxon>Fungi</taxon>
        <taxon>Dikarya</taxon>
        <taxon>Ascomycota</taxon>
        <taxon>Pezizomycotina</taxon>
        <taxon>Eurotiomycetes</taxon>
        <taxon>Eurotiomycetidae</taxon>
        <taxon>Eurotiales</taxon>
        <taxon>Aspergillaceae</taxon>
        <taxon>Penicillium</taxon>
    </lineage>
</organism>
<dbReference type="Proteomes" id="UP000191285">
    <property type="component" value="Unassembled WGS sequence"/>
</dbReference>
<evidence type="ECO:0000313" key="3">
    <source>
        <dbReference type="Proteomes" id="UP000191285"/>
    </source>
</evidence>
<gene>
    <name evidence="2" type="ORF">PENSTE_c023G06980</name>
</gene>
<evidence type="ECO:0000256" key="1">
    <source>
        <dbReference type="SAM" id="Coils"/>
    </source>
</evidence>
<name>A0A1V6SSI2_9EURO</name>
<keyword evidence="1" id="KW-0175">Coiled coil</keyword>
<keyword evidence="3" id="KW-1185">Reference proteome</keyword>
<proteinExistence type="predicted"/>
<dbReference type="AlphaFoldDB" id="A0A1V6SSI2"/>
<sequence>MGEQLPPFGNQKRASWRSSCRNRLSQHICTIPKQLHIYMLSFSGETLGVKVQPSDVRLKPEEDMHYRWQIEDPSLEPLFQKHLSKHSVGAYMLLQRGVGQKFFAVRPEKDLNKEADLDLMAQLQAENLSLAEKLRLSEEKAHRKEQKAIEAEDEIRSQNSVIREAQMTIHLHQQDILNWMALCEWYQVRCLHCSNVLSQMTSFLQGTSVDDTTMAPPQA</sequence>
<dbReference type="STRING" id="303698.A0A1V6SSI2"/>
<feature type="coiled-coil region" evidence="1">
    <location>
        <begin position="120"/>
        <end position="154"/>
    </location>
</feature>
<dbReference type="OrthoDB" id="5428321at2759"/>
<reference evidence="3" key="1">
    <citation type="journal article" date="2017" name="Nat. Microbiol.">
        <title>Global analysis of biosynthetic gene clusters reveals vast potential of secondary metabolite production in Penicillium species.</title>
        <authorList>
            <person name="Nielsen J.C."/>
            <person name="Grijseels S."/>
            <person name="Prigent S."/>
            <person name="Ji B."/>
            <person name="Dainat J."/>
            <person name="Nielsen K.F."/>
            <person name="Frisvad J.C."/>
            <person name="Workman M."/>
            <person name="Nielsen J."/>
        </authorList>
    </citation>
    <scope>NUCLEOTIDE SEQUENCE [LARGE SCALE GENOMIC DNA]</scope>
    <source>
        <strain evidence="3">IBT 24891</strain>
    </source>
</reference>
<accession>A0A1V6SSI2</accession>
<protein>
    <submittedName>
        <fullName evidence="2">Uncharacterized protein</fullName>
    </submittedName>
</protein>
<comment type="caution">
    <text evidence="2">The sequence shown here is derived from an EMBL/GenBank/DDBJ whole genome shotgun (WGS) entry which is preliminary data.</text>
</comment>
<dbReference type="EMBL" id="MLKD01000023">
    <property type="protein sequence ID" value="OQE16644.1"/>
    <property type="molecule type" value="Genomic_DNA"/>
</dbReference>